<protein>
    <recommendedName>
        <fullName evidence="4 8">Protein PNS1</fullName>
    </recommendedName>
</protein>
<dbReference type="KEGG" id="tpf:TPHA_0J02940"/>
<evidence type="ECO:0000256" key="8">
    <source>
        <dbReference type="RuleBase" id="RU368066"/>
    </source>
</evidence>
<evidence type="ECO:0000256" key="6">
    <source>
        <dbReference type="ARBA" id="ARBA00022989"/>
    </source>
</evidence>
<evidence type="ECO:0000256" key="1">
    <source>
        <dbReference type="ARBA" id="ARBA00002957"/>
    </source>
</evidence>
<evidence type="ECO:0000256" key="3">
    <source>
        <dbReference type="ARBA" id="ARBA00007168"/>
    </source>
</evidence>
<feature type="transmembrane region" description="Helical" evidence="8">
    <location>
        <begin position="285"/>
        <end position="302"/>
    </location>
</feature>
<keyword evidence="5 8" id="KW-0812">Transmembrane</keyword>
<feature type="transmembrane region" description="Helical" evidence="8">
    <location>
        <begin position="384"/>
        <end position="402"/>
    </location>
</feature>
<dbReference type="OrthoDB" id="44736at2759"/>
<dbReference type="STRING" id="1071381.G8BY64"/>
<feature type="transmembrane region" description="Helical" evidence="8">
    <location>
        <begin position="92"/>
        <end position="113"/>
    </location>
</feature>
<feature type="transmembrane region" description="Helical" evidence="8">
    <location>
        <begin position="168"/>
        <end position="188"/>
    </location>
</feature>
<feature type="compositionally biased region" description="Polar residues" evidence="9">
    <location>
        <begin position="30"/>
        <end position="48"/>
    </location>
</feature>
<evidence type="ECO:0000313" key="10">
    <source>
        <dbReference type="EMBL" id="CCE65115.1"/>
    </source>
</evidence>
<dbReference type="OMA" id="DTIFVAM"/>
<keyword evidence="6 8" id="KW-1133">Transmembrane helix</keyword>
<accession>G8BY64</accession>
<feature type="transmembrane region" description="Helical" evidence="8">
    <location>
        <begin position="235"/>
        <end position="265"/>
    </location>
</feature>
<dbReference type="PANTHER" id="PTHR12385:SF4">
    <property type="entry name" value="PROTEIN PNS1"/>
    <property type="match status" value="1"/>
</dbReference>
<feature type="region of interest" description="Disordered" evidence="9">
    <location>
        <begin position="1"/>
        <end position="48"/>
    </location>
</feature>
<dbReference type="RefSeq" id="XP_003687549.1">
    <property type="nucleotide sequence ID" value="XM_003687501.1"/>
</dbReference>
<evidence type="ECO:0000256" key="5">
    <source>
        <dbReference type="ARBA" id="ARBA00022692"/>
    </source>
</evidence>
<dbReference type="GO" id="GO:0022857">
    <property type="term" value="F:transmembrane transporter activity"/>
    <property type="evidence" value="ECO:0007669"/>
    <property type="project" value="UniProtKB-UniRule"/>
</dbReference>
<feature type="transmembrane region" description="Helical" evidence="8">
    <location>
        <begin position="445"/>
        <end position="469"/>
    </location>
</feature>
<keyword evidence="7 8" id="KW-0472">Membrane</keyword>
<dbReference type="PANTHER" id="PTHR12385">
    <property type="entry name" value="CHOLINE TRANSPORTER-LIKE (SLC FAMILY 44)"/>
    <property type="match status" value="1"/>
</dbReference>
<evidence type="ECO:0000256" key="9">
    <source>
        <dbReference type="SAM" id="MobiDB-lite"/>
    </source>
</evidence>
<dbReference type="EMBL" id="HE612865">
    <property type="protein sequence ID" value="CCE65115.1"/>
    <property type="molecule type" value="Genomic_DNA"/>
</dbReference>
<organism evidence="10 11">
    <name type="scientific">Tetrapisispora phaffii (strain ATCC 24235 / CBS 4417 / NBRC 1672 / NRRL Y-8282 / UCD 70-5)</name>
    <name type="common">Yeast</name>
    <name type="synonym">Fabospora phaffii</name>
    <dbReference type="NCBI Taxonomy" id="1071381"/>
    <lineage>
        <taxon>Eukaryota</taxon>
        <taxon>Fungi</taxon>
        <taxon>Dikarya</taxon>
        <taxon>Ascomycota</taxon>
        <taxon>Saccharomycotina</taxon>
        <taxon>Saccharomycetes</taxon>
        <taxon>Saccharomycetales</taxon>
        <taxon>Saccharomycetaceae</taxon>
        <taxon>Tetrapisispora</taxon>
    </lineage>
</organism>
<feature type="transmembrane region" description="Helical" evidence="8">
    <location>
        <begin position="194"/>
        <end position="214"/>
    </location>
</feature>
<gene>
    <name evidence="10" type="primary">TPHA0J02940</name>
    <name evidence="10" type="ordered locus">TPHA_0J02940</name>
</gene>
<proteinExistence type="inferred from homology"/>
<dbReference type="Pfam" id="PF04515">
    <property type="entry name" value="Choline_transpo"/>
    <property type="match status" value="1"/>
</dbReference>
<dbReference type="AlphaFoldDB" id="G8BY64"/>
<feature type="compositionally biased region" description="Polar residues" evidence="9">
    <location>
        <begin position="1"/>
        <end position="12"/>
    </location>
</feature>
<evidence type="ECO:0000256" key="7">
    <source>
        <dbReference type="ARBA" id="ARBA00023136"/>
    </source>
</evidence>
<comment type="function">
    <text evidence="1 8">Probably involved in transport through the plasma membrane.</text>
</comment>
<dbReference type="HOGENOM" id="CLU_026724_0_0_1"/>
<dbReference type="Proteomes" id="UP000005666">
    <property type="component" value="Chromosome 10"/>
</dbReference>
<dbReference type="GO" id="GO:0005886">
    <property type="term" value="C:plasma membrane"/>
    <property type="evidence" value="ECO:0007669"/>
    <property type="project" value="UniProtKB-SubCell"/>
</dbReference>
<comment type="subcellular location">
    <subcellularLocation>
        <location evidence="2 8">Cell membrane</location>
        <topology evidence="2 8">Multi-pass membrane protein</topology>
    </subcellularLocation>
</comment>
<feature type="transmembrane region" description="Helical" evidence="8">
    <location>
        <begin position="141"/>
        <end position="161"/>
    </location>
</feature>
<evidence type="ECO:0000313" key="11">
    <source>
        <dbReference type="Proteomes" id="UP000005666"/>
    </source>
</evidence>
<dbReference type="InterPro" id="IPR007603">
    <property type="entry name" value="Choline_transptr-like"/>
</dbReference>
<dbReference type="GeneID" id="11533186"/>
<reference evidence="10 11" key="1">
    <citation type="journal article" date="2011" name="Proc. Natl. Acad. Sci. U.S.A.">
        <title>Evolutionary erosion of yeast sex chromosomes by mating-type switching accidents.</title>
        <authorList>
            <person name="Gordon J.L."/>
            <person name="Armisen D."/>
            <person name="Proux-Wera E."/>
            <person name="Oheigeartaigh S.S."/>
            <person name="Byrne K.P."/>
            <person name="Wolfe K.H."/>
        </authorList>
    </citation>
    <scope>NUCLEOTIDE SEQUENCE [LARGE SCALE GENOMIC DNA]</scope>
    <source>
        <strain evidence="11">ATCC 24235 / CBS 4417 / NBRC 1672 / NRRL Y-8282 / UCD 70-5</strain>
    </source>
</reference>
<sequence length="548" mass="61907">MEKDTSQINSGGLSEADQEKDSNRILPTSAKGNAVNQPPSQPVSGNKYNFGNNEYYNLESETAGAPIVSYDEKFPIEGIENKKHFWSRINDFPFTIFFILVVFGFIAVAALTLRSWAQVYSSTGSGIYNSTATDTLNTNSVILLVFVCVIAVIFGLIGLFTCYKFPKFFIYAGMLVNILSCLGTAIMYMSLRYWSTGIIFLVFTFFTIWCYWGMRSRIPLTVIILKTIMEVITKLPQIIYVQLIGTIILTAFSFLFSSVVVSTYIKYDPKSANSGCNVSGGSCSYSKLVGILVFVFFSGYYITEVIRNCIHVTISGIYGSWYYWYKVPNSFPRWPALGSFKRAMTTSFGSICFGSLIVTVIETIKEIVRLLRQGSQVDNSFGSFAGIAFIFLDWIISFLQWVAQYFNHYAYCFIALYGKPYLKSAKDTWNMLRDKGIDALINDNLINAALGFYVLFVSYMSTLFAFLYLRFTTPDYNSSGTFNFPLTAFSFLIAFQVCNVSVECIRSGVATFFVALSKDPEVYQNDYPEKFDEIFNAYPDVLDKLRPH</sequence>
<feature type="transmembrane region" description="Helical" evidence="8">
    <location>
        <begin position="309"/>
        <end position="325"/>
    </location>
</feature>
<evidence type="ECO:0000256" key="2">
    <source>
        <dbReference type="ARBA" id="ARBA00004651"/>
    </source>
</evidence>
<keyword evidence="11" id="KW-1185">Reference proteome</keyword>
<feature type="transmembrane region" description="Helical" evidence="8">
    <location>
        <begin position="345"/>
        <end position="364"/>
    </location>
</feature>
<name>G8BY64_TETPH</name>
<dbReference type="eggNOG" id="KOG1362">
    <property type="taxonomic scope" value="Eukaryota"/>
</dbReference>
<comment type="similarity">
    <text evidence="3 8">Belongs to the CTL (choline transporter-like) family.</text>
</comment>
<evidence type="ECO:0000256" key="4">
    <source>
        <dbReference type="ARBA" id="ARBA00015388"/>
    </source>
</evidence>